<protein>
    <submittedName>
        <fullName evidence="2">Unannotated protein</fullName>
    </submittedName>
</protein>
<evidence type="ECO:0000259" key="1">
    <source>
        <dbReference type="PROSITE" id="PS51704"/>
    </source>
</evidence>
<dbReference type="InterPro" id="IPR030395">
    <property type="entry name" value="GP_PDE_dom"/>
</dbReference>
<dbReference type="SUPFAM" id="SSF51695">
    <property type="entry name" value="PLC-like phosphodiesterases"/>
    <property type="match status" value="1"/>
</dbReference>
<dbReference type="GO" id="GO:0008081">
    <property type="term" value="F:phosphoric diester hydrolase activity"/>
    <property type="evidence" value="ECO:0007669"/>
    <property type="project" value="InterPro"/>
</dbReference>
<dbReference type="PANTHER" id="PTHR46211">
    <property type="entry name" value="GLYCEROPHOSPHORYL DIESTER PHOSPHODIESTERASE"/>
    <property type="match status" value="1"/>
</dbReference>
<evidence type="ECO:0000313" key="2">
    <source>
        <dbReference type="EMBL" id="CAB4946519.1"/>
    </source>
</evidence>
<organism evidence="2">
    <name type="scientific">freshwater metagenome</name>
    <dbReference type="NCBI Taxonomy" id="449393"/>
    <lineage>
        <taxon>unclassified sequences</taxon>
        <taxon>metagenomes</taxon>
        <taxon>ecological metagenomes</taxon>
    </lineage>
</organism>
<dbReference type="Pfam" id="PF03009">
    <property type="entry name" value="GDPD"/>
    <property type="match status" value="1"/>
</dbReference>
<accession>A0A6J7JV53</accession>
<reference evidence="2" key="1">
    <citation type="submission" date="2020-05" db="EMBL/GenBank/DDBJ databases">
        <authorList>
            <person name="Chiriac C."/>
            <person name="Salcher M."/>
            <person name="Ghai R."/>
            <person name="Kavagutti S V."/>
        </authorList>
    </citation>
    <scope>NUCLEOTIDE SEQUENCE</scope>
</reference>
<proteinExistence type="predicted"/>
<dbReference type="InterPro" id="IPR017946">
    <property type="entry name" value="PLC-like_Pdiesterase_TIM-brl"/>
</dbReference>
<dbReference type="EMBL" id="CAFBMK010000294">
    <property type="protein sequence ID" value="CAB4946519.1"/>
    <property type="molecule type" value="Genomic_DNA"/>
</dbReference>
<dbReference type="GO" id="GO:0006629">
    <property type="term" value="P:lipid metabolic process"/>
    <property type="evidence" value="ECO:0007669"/>
    <property type="project" value="InterPro"/>
</dbReference>
<name>A0A6J7JV53_9ZZZZ</name>
<dbReference type="CDD" id="cd08556">
    <property type="entry name" value="GDPD"/>
    <property type="match status" value="1"/>
</dbReference>
<dbReference type="PROSITE" id="PS51704">
    <property type="entry name" value="GP_PDE"/>
    <property type="match status" value="1"/>
</dbReference>
<dbReference type="PANTHER" id="PTHR46211:SF14">
    <property type="entry name" value="GLYCEROPHOSPHODIESTER PHOSPHODIESTERASE"/>
    <property type="match status" value="1"/>
</dbReference>
<sequence>MAGLPPLYAHRFGRDKGPDSSRRALRRTLAGPVDGLETDVCLTADGRVAVIHDPWLSLGTTAKGWAHETDWDVIAASFLRDRHGVRTSQQPMVLEDLWDQIPNGMPLQLEVKAHGDPALAARTAEAVCDALQERPERHGVEVISFHRIACEVAAARGEDARLVVWSDMPVEALLDWAIGHGVGGVCVEPQLLHARLVEDLRLGGLSVTSGTINELELARRVAGLGIDAITTDRPGLLRSADVTARAESLAG</sequence>
<feature type="domain" description="GP-PDE" evidence="1">
    <location>
        <begin position="5"/>
        <end position="241"/>
    </location>
</feature>
<dbReference type="Gene3D" id="3.20.20.190">
    <property type="entry name" value="Phosphatidylinositol (PI) phosphodiesterase"/>
    <property type="match status" value="1"/>
</dbReference>
<gene>
    <name evidence="2" type="ORF">UFOPK3564_03254</name>
</gene>
<dbReference type="AlphaFoldDB" id="A0A6J7JV53"/>